<evidence type="ECO:0000313" key="6">
    <source>
        <dbReference type="EMBL" id="MEQ2193098.1"/>
    </source>
</evidence>
<feature type="chain" id="PRO_5045413853" evidence="4">
    <location>
        <begin position="18"/>
        <end position="64"/>
    </location>
</feature>
<keyword evidence="6" id="KW-0675">Receptor</keyword>
<evidence type="ECO:0000256" key="4">
    <source>
        <dbReference type="SAM" id="SignalP"/>
    </source>
</evidence>
<evidence type="ECO:0000313" key="7">
    <source>
        <dbReference type="Proteomes" id="UP001434883"/>
    </source>
</evidence>
<keyword evidence="7" id="KW-1185">Reference proteome</keyword>
<dbReference type="PANTHER" id="PTHR46227">
    <property type="entry name" value="GLUTAMATE RECEPTOR-INTERACTING PROTEIN GRIP"/>
    <property type="match status" value="1"/>
</dbReference>
<name>A0ABV0QB88_9TELE</name>
<dbReference type="EMBL" id="JAHRIN010005409">
    <property type="protein sequence ID" value="MEQ2193098.1"/>
    <property type="molecule type" value="Genomic_DNA"/>
</dbReference>
<dbReference type="Pfam" id="PF00595">
    <property type="entry name" value="PDZ"/>
    <property type="match status" value="1"/>
</dbReference>
<dbReference type="PROSITE" id="PS50106">
    <property type="entry name" value="PDZ"/>
    <property type="match status" value="1"/>
</dbReference>
<keyword evidence="2" id="KW-0963">Cytoplasm</keyword>
<evidence type="ECO:0000259" key="5">
    <source>
        <dbReference type="PROSITE" id="PS50106"/>
    </source>
</evidence>
<evidence type="ECO:0000256" key="2">
    <source>
        <dbReference type="ARBA" id="ARBA00022490"/>
    </source>
</evidence>
<dbReference type="Gene3D" id="2.30.42.10">
    <property type="match status" value="1"/>
</dbReference>
<comment type="caution">
    <text evidence="6">The sequence shown here is derived from an EMBL/GenBank/DDBJ whole genome shotgun (WGS) entry which is preliminary data.</text>
</comment>
<dbReference type="InterPro" id="IPR001478">
    <property type="entry name" value="PDZ"/>
</dbReference>
<evidence type="ECO:0000256" key="3">
    <source>
        <dbReference type="ARBA" id="ARBA00022737"/>
    </source>
</evidence>
<dbReference type="InterPro" id="IPR036034">
    <property type="entry name" value="PDZ_sf"/>
</dbReference>
<keyword evidence="4" id="KW-0732">Signal</keyword>
<dbReference type="SUPFAM" id="SSF50156">
    <property type="entry name" value="PDZ domain-like"/>
    <property type="match status" value="1"/>
</dbReference>
<dbReference type="Proteomes" id="UP001434883">
    <property type="component" value="Unassembled WGS sequence"/>
</dbReference>
<comment type="subcellular location">
    <subcellularLocation>
        <location evidence="1">Cytoplasm</location>
    </subcellularLocation>
</comment>
<accession>A0ABV0QB88</accession>
<proteinExistence type="predicted"/>
<organism evidence="6 7">
    <name type="scientific">Xenoophorus captivus</name>
    <dbReference type="NCBI Taxonomy" id="1517983"/>
    <lineage>
        <taxon>Eukaryota</taxon>
        <taxon>Metazoa</taxon>
        <taxon>Chordata</taxon>
        <taxon>Craniata</taxon>
        <taxon>Vertebrata</taxon>
        <taxon>Euteleostomi</taxon>
        <taxon>Actinopterygii</taxon>
        <taxon>Neopterygii</taxon>
        <taxon>Teleostei</taxon>
        <taxon>Neoteleostei</taxon>
        <taxon>Acanthomorphata</taxon>
        <taxon>Ovalentaria</taxon>
        <taxon>Atherinomorphae</taxon>
        <taxon>Cyprinodontiformes</taxon>
        <taxon>Goodeidae</taxon>
        <taxon>Xenoophorus</taxon>
    </lineage>
</organism>
<gene>
    <name evidence="6" type="primary">GRIP2_3</name>
    <name evidence="6" type="ORF">XENOCAPTIV_023637</name>
</gene>
<sequence length="64" mass="7097">LMAVIISLLVVSARTGTLEPGDRLLAIDAMRLENCTMEDAMHVLQQAEDMVKLRIQKDEDNIGT</sequence>
<feature type="signal peptide" evidence="4">
    <location>
        <begin position="1"/>
        <end position="17"/>
    </location>
</feature>
<reference evidence="6 7" key="1">
    <citation type="submission" date="2021-06" db="EMBL/GenBank/DDBJ databases">
        <authorList>
            <person name="Palmer J.M."/>
        </authorList>
    </citation>
    <scope>NUCLEOTIDE SEQUENCE [LARGE SCALE GENOMIC DNA]</scope>
    <source>
        <strain evidence="6 7">XC_2019</strain>
        <tissue evidence="6">Muscle</tissue>
    </source>
</reference>
<dbReference type="PANTHER" id="PTHR46227:SF5">
    <property type="entry name" value="GLUTAMATE RECEPTOR INTERACTING PROTEIN 2 ISOFORM X1"/>
    <property type="match status" value="1"/>
</dbReference>
<feature type="non-terminal residue" evidence="6">
    <location>
        <position position="1"/>
    </location>
</feature>
<evidence type="ECO:0000256" key="1">
    <source>
        <dbReference type="ARBA" id="ARBA00004496"/>
    </source>
</evidence>
<feature type="domain" description="PDZ" evidence="5">
    <location>
        <begin position="12"/>
        <end position="59"/>
    </location>
</feature>
<protein>
    <submittedName>
        <fullName evidence="6">Glutamate receptor-interacting protein 2</fullName>
    </submittedName>
</protein>
<keyword evidence="3" id="KW-0677">Repeat</keyword>
<dbReference type="InterPro" id="IPR043545">
    <property type="entry name" value="GRIP1/2"/>
</dbReference>